<organism evidence="1">
    <name type="scientific">Brugia timori</name>
    <dbReference type="NCBI Taxonomy" id="42155"/>
    <lineage>
        <taxon>Eukaryota</taxon>
        <taxon>Metazoa</taxon>
        <taxon>Ecdysozoa</taxon>
        <taxon>Nematoda</taxon>
        <taxon>Chromadorea</taxon>
        <taxon>Rhabditida</taxon>
        <taxon>Spirurina</taxon>
        <taxon>Spiruromorpha</taxon>
        <taxon>Filarioidea</taxon>
        <taxon>Onchocercidae</taxon>
        <taxon>Brugia</taxon>
    </lineage>
</organism>
<proteinExistence type="predicted"/>
<accession>A0A0R3R8I2</accession>
<reference evidence="1" key="1">
    <citation type="submission" date="2017-02" db="UniProtKB">
        <authorList>
            <consortium name="WormBaseParasite"/>
        </authorList>
    </citation>
    <scope>IDENTIFICATION</scope>
</reference>
<protein>
    <submittedName>
        <fullName evidence="1">DNA helicase</fullName>
    </submittedName>
</protein>
<sequence>LVFIRVRCIFTESCCGAKPVSLIALSDEVNAYNTLTRVGSSFMISNPLISTSNGLPFKISLKHLQSENIPKHQVLLN</sequence>
<name>A0A0R3R8I2_9BILA</name>
<evidence type="ECO:0000313" key="1">
    <source>
        <dbReference type="WBParaSite" id="BTMF_0001633801-mRNA-1"/>
    </source>
</evidence>
<dbReference type="WBParaSite" id="BTMF_0001633801-mRNA-1">
    <property type="protein sequence ID" value="BTMF_0001633801-mRNA-1"/>
    <property type="gene ID" value="BTMF_0001633801"/>
</dbReference>
<dbReference type="AlphaFoldDB" id="A0A0R3R8I2"/>